<dbReference type="Proteomes" id="UP000824232">
    <property type="component" value="Unassembled WGS sequence"/>
</dbReference>
<reference evidence="2" key="1">
    <citation type="submission" date="2020-10" db="EMBL/GenBank/DDBJ databases">
        <authorList>
            <person name="Gilroy R."/>
        </authorList>
    </citation>
    <scope>NUCLEOTIDE SEQUENCE</scope>
    <source>
        <strain evidence="2">CHK184-20233</strain>
    </source>
</reference>
<dbReference type="InterPro" id="IPR043735">
    <property type="entry name" value="DUF5680"/>
</dbReference>
<comment type="caution">
    <text evidence="2">The sequence shown here is derived from an EMBL/GenBank/DDBJ whole genome shotgun (WGS) entry which is preliminary data.</text>
</comment>
<organism evidence="2 3">
    <name type="scientific">Candidatus Onthousia excrementipullorum</name>
    <dbReference type="NCBI Taxonomy" id="2840884"/>
    <lineage>
        <taxon>Bacteria</taxon>
        <taxon>Bacillati</taxon>
        <taxon>Bacillota</taxon>
        <taxon>Bacilli</taxon>
        <taxon>Candidatus Onthousia</taxon>
    </lineage>
</organism>
<protein>
    <submittedName>
        <fullName evidence="2">XRE family transcriptional regulator</fullName>
    </submittedName>
</protein>
<accession>A0A9D1DVK6</accession>
<dbReference type="Pfam" id="PF18931">
    <property type="entry name" value="DUF5680"/>
    <property type="match status" value="1"/>
</dbReference>
<name>A0A9D1DVK6_9FIRM</name>
<reference evidence="2" key="2">
    <citation type="journal article" date="2021" name="PeerJ">
        <title>Extensive microbial diversity within the chicken gut microbiome revealed by metagenomics and culture.</title>
        <authorList>
            <person name="Gilroy R."/>
            <person name="Ravi A."/>
            <person name="Getino M."/>
            <person name="Pursley I."/>
            <person name="Horton D.L."/>
            <person name="Alikhan N.F."/>
            <person name="Baker D."/>
            <person name="Gharbi K."/>
            <person name="Hall N."/>
            <person name="Watson M."/>
            <person name="Adriaenssens E.M."/>
            <person name="Foster-Nyarko E."/>
            <person name="Jarju S."/>
            <person name="Secka A."/>
            <person name="Antonio M."/>
            <person name="Oren A."/>
            <person name="Chaudhuri R.R."/>
            <person name="La Ragione R."/>
            <person name="Hildebrand F."/>
            <person name="Pallen M.J."/>
        </authorList>
    </citation>
    <scope>NUCLEOTIDE SEQUENCE</scope>
    <source>
        <strain evidence="2">CHK184-20233</strain>
    </source>
</reference>
<feature type="domain" description="DUF5680" evidence="1">
    <location>
        <begin position="49"/>
        <end position="156"/>
    </location>
</feature>
<dbReference type="EMBL" id="DVHC01000074">
    <property type="protein sequence ID" value="HIR59939.1"/>
    <property type="molecule type" value="Genomic_DNA"/>
</dbReference>
<proteinExistence type="predicted"/>
<evidence type="ECO:0000259" key="1">
    <source>
        <dbReference type="Pfam" id="PF18931"/>
    </source>
</evidence>
<dbReference type="AlphaFoldDB" id="A0A9D1DVK6"/>
<sequence length="157" mass="18237">MNVNNKEFLEFLVKAKKSTYANSDAPKVLPSRLKSKDYEFTDGNFTYHDTYFGGVKFMGEEVVYYNNDILWGMNYYGVTIDDSLTEEVMDKVLRVALMKVGEDKEVIPVRGPKEFINEDYLYIFNVDGDMENFVGTEQIYKDKKLIYELKCHGGIIK</sequence>
<evidence type="ECO:0000313" key="2">
    <source>
        <dbReference type="EMBL" id="HIR59939.1"/>
    </source>
</evidence>
<gene>
    <name evidence="2" type="ORF">IAB38_07890</name>
</gene>
<evidence type="ECO:0000313" key="3">
    <source>
        <dbReference type="Proteomes" id="UP000824232"/>
    </source>
</evidence>